<evidence type="ECO:0000256" key="1">
    <source>
        <dbReference type="ARBA" id="ARBA00001255"/>
    </source>
</evidence>
<dbReference type="Gene3D" id="2.60.40.1180">
    <property type="entry name" value="Golgi alpha-mannosidase II"/>
    <property type="match status" value="1"/>
</dbReference>
<dbReference type="InterPro" id="IPR002252">
    <property type="entry name" value="Glyco_hydro_36"/>
</dbReference>
<dbReference type="PANTHER" id="PTHR43053:SF3">
    <property type="entry name" value="ALPHA-GALACTOSIDASE C-RELATED"/>
    <property type="match status" value="1"/>
</dbReference>
<keyword evidence="3 5" id="KW-0378">Hydrolase</keyword>
<dbReference type="PANTHER" id="PTHR43053">
    <property type="entry name" value="GLYCOSIDASE FAMILY 31"/>
    <property type="match status" value="1"/>
</dbReference>
<dbReference type="Proteomes" id="UP000515561">
    <property type="component" value="Chromosome"/>
</dbReference>
<dbReference type="InterPro" id="IPR031704">
    <property type="entry name" value="Glyco_hydro_36_N"/>
</dbReference>
<protein>
    <recommendedName>
        <fullName evidence="2 5">Alpha-galactosidase</fullName>
        <ecNumber evidence="2 5">3.2.1.22</ecNumber>
    </recommendedName>
</protein>
<evidence type="ECO:0000313" key="7">
    <source>
        <dbReference type="Proteomes" id="UP000515561"/>
    </source>
</evidence>
<name>A0A6S6R3D3_9FIRM</name>
<evidence type="ECO:0000256" key="4">
    <source>
        <dbReference type="ARBA" id="ARBA00023295"/>
    </source>
</evidence>
<dbReference type="GO" id="GO:0004557">
    <property type="term" value="F:alpha-galactosidase activity"/>
    <property type="evidence" value="ECO:0007669"/>
    <property type="project" value="UniProtKB-UniRule"/>
</dbReference>
<organism evidence="6 7">
    <name type="scientific">Anaerocolumna cellulosilytica</name>
    <dbReference type="NCBI Taxonomy" id="433286"/>
    <lineage>
        <taxon>Bacteria</taxon>
        <taxon>Bacillati</taxon>
        <taxon>Bacillota</taxon>
        <taxon>Clostridia</taxon>
        <taxon>Lachnospirales</taxon>
        <taxon>Lachnospiraceae</taxon>
        <taxon>Anaerocolumna</taxon>
    </lineage>
</organism>
<dbReference type="Gene3D" id="3.20.20.70">
    <property type="entry name" value="Aldolase class I"/>
    <property type="match status" value="1"/>
</dbReference>
<evidence type="ECO:0000256" key="2">
    <source>
        <dbReference type="ARBA" id="ARBA00012755"/>
    </source>
</evidence>
<dbReference type="InterPro" id="IPR050985">
    <property type="entry name" value="Alpha-glycosidase_related"/>
</dbReference>
<dbReference type="Pfam" id="PF16875">
    <property type="entry name" value="Glyco_hydro_36N"/>
    <property type="match status" value="1"/>
</dbReference>
<sequence length="730" mass="83268">MGIIYDEVQSSFILQTKHSTYIMKILKEKYLSHIYWGSKIELPVVEEMELASGRGSFHANPDEDDSFSLDTRPIEYPAYGNTDLRMPAYMIQLENGSRITDLTYESYEIVKGKPVLQGLPAVYTESKDEAETLLITLSDRLIGLKVVLSYTVFKEYDAIIRSVKFLNLGETNLRLHRALSMAVDFDHFDYDLVTLSGSWGRERHIVKRSLVNGIQSIESRRGASGHSENPFMALSEKKATENTGQVYGFSLVYSGSFLAGVEVEQYKTARVVMGINPFDFEWLLEEGEEFQTPEVVMVYSKKGFGEMSRTYHRLYRNRLARGKYKNAERPILINNWEATYFNFTEQKLKDIAKEAAQLGMELLVLDDGWFGKRNTDNSSLGDWFVNREKLPGGLKILSEEINGYGMGFGLWFEPEMVSPDSDLYRAHPDWCLHVPDRSKSLGRKQAILDYSREDVQEAIITMLSEVLSTANISYVKWDMNRNMSEIGSALLPANRQKETAHRYILGVYRVMEVLTNKFPEVLFESCSGGGGRFDPGILYYMPQGWTSDDTDGVERLKIQYGTSLVYPASSMTAHVSAVPNHQTGRSTSLEFRGHVAMAGNFGYELDVTKLSDEEKQEVKEQIALYKELRQLVQYGDFYRLLSPFEGNITGWMYVSEDKREAAVFFYLVHYTANDRLYRFPLNGLAKEYTYSVNGKTSVTGTQLMNFGLQLPRGFGWGDFKSVLFLLKAEE</sequence>
<dbReference type="CDD" id="cd14791">
    <property type="entry name" value="GH36"/>
    <property type="match status" value="1"/>
</dbReference>
<dbReference type="EMBL" id="AP023367">
    <property type="protein sequence ID" value="BCJ95859.1"/>
    <property type="molecule type" value="Genomic_DNA"/>
</dbReference>
<keyword evidence="7" id="KW-1185">Reference proteome</keyword>
<dbReference type="Pfam" id="PF02065">
    <property type="entry name" value="Melibiase"/>
    <property type="match status" value="1"/>
</dbReference>
<dbReference type="PROSITE" id="PS00512">
    <property type="entry name" value="ALPHA_GALACTOSIDASE"/>
    <property type="match status" value="1"/>
</dbReference>
<evidence type="ECO:0000313" key="6">
    <source>
        <dbReference type="EMBL" id="BCJ95859.1"/>
    </source>
</evidence>
<dbReference type="InterPro" id="IPR000111">
    <property type="entry name" value="Glyco_hydro_27/36_CS"/>
</dbReference>
<dbReference type="Gene3D" id="2.70.98.60">
    <property type="entry name" value="alpha-galactosidase from lactobacil brevis"/>
    <property type="match status" value="1"/>
</dbReference>
<dbReference type="GO" id="GO:0016052">
    <property type="term" value="P:carbohydrate catabolic process"/>
    <property type="evidence" value="ECO:0007669"/>
    <property type="project" value="InterPro"/>
</dbReference>
<dbReference type="InterPro" id="IPR013780">
    <property type="entry name" value="Glyco_hydro_b"/>
</dbReference>
<proteinExistence type="inferred from homology"/>
<dbReference type="PRINTS" id="PR00743">
    <property type="entry name" value="GLHYDRLASE36"/>
</dbReference>
<comment type="catalytic activity">
    <reaction evidence="1 5">
        <text>Hydrolysis of terminal, non-reducing alpha-D-galactose residues in alpha-D-galactosides, including galactose oligosaccharides, galactomannans and galactolipids.</text>
        <dbReference type="EC" id="3.2.1.22"/>
    </reaction>
</comment>
<reference evidence="6 7" key="1">
    <citation type="journal article" date="2016" name="Int. J. Syst. Evol. Microbiol.">
        <title>Descriptions of Anaerotaenia torta gen. nov., sp. nov. and Anaerocolumna cellulosilytica gen. nov., sp. nov. isolated from a methanogenic reactor of cattle waste.</title>
        <authorList>
            <person name="Uek A."/>
            <person name="Ohtaki Y."/>
            <person name="Kaku N."/>
            <person name="Ueki K."/>
        </authorList>
    </citation>
    <scope>NUCLEOTIDE SEQUENCE [LARGE SCALE GENOMIC DNA]</scope>
    <source>
        <strain evidence="6 7">SN021</strain>
    </source>
</reference>
<dbReference type="RefSeq" id="WP_184093629.1">
    <property type="nucleotide sequence ID" value="NZ_AP023367.1"/>
</dbReference>
<accession>A0A6S6R3D3</accession>
<evidence type="ECO:0000256" key="5">
    <source>
        <dbReference type="PIRNR" id="PIRNR005536"/>
    </source>
</evidence>
<gene>
    <name evidence="6" type="ORF">acsn021_34280</name>
</gene>
<keyword evidence="4 5" id="KW-0326">Glycosidase</keyword>
<dbReference type="SUPFAM" id="SSF51445">
    <property type="entry name" value="(Trans)glycosidases"/>
    <property type="match status" value="1"/>
</dbReference>
<evidence type="ECO:0000256" key="3">
    <source>
        <dbReference type="ARBA" id="ARBA00022801"/>
    </source>
</evidence>
<dbReference type="PIRSF" id="PIRSF005536">
    <property type="entry name" value="Agal"/>
    <property type="match status" value="1"/>
</dbReference>
<dbReference type="EC" id="3.2.1.22" evidence="2 5"/>
<dbReference type="InterPro" id="IPR013785">
    <property type="entry name" value="Aldolase_TIM"/>
</dbReference>
<dbReference type="InterPro" id="IPR038417">
    <property type="entry name" value="Alpga-gal_N_sf"/>
</dbReference>
<dbReference type="InterPro" id="IPR017853">
    <property type="entry name" value="GH"/>
</dbReference>
<dbReference type="Pfam" id="PF16874">
    <property type="entry name" value="Glyco_hydro_36C"/>
    <property type="match status" value="1"/>
</dbReference>
<comment type="similarity">
    <text evidence="5">Belongs to the glycosyl hydrolase.</text>
</comment>
<dbReference type="AlphaFoldDB" id="A0A6S6R3D3"/>
<dbReference type="KEGG" id="acel:acsn021_34280"/>
<dbReference type="FunFam" id="3.20.20.70:FF:000118">
    <property type="entry name" value="Alpha-galactosidase"/>
    <property type="match status" value="1"/>
</dbReference>
<dbReference type="InterPro" id="IPR031705">
    <property type="entry name" value="Glyco_hydro_36_C"/>
</dbReference>